<dbReference type="AlphaFoldDB" id="A0A3E2NWE6"/>
<evidence type="ECO:0000313" key="2">
    <source>
        <dbReference type="EMBL" id="RFZ85180.1"/>
    </source>
</evidence>
<evidence type="ECO:0000313" key="3">
    <source>
        <dbReference type="Proteomes" id="UP000260823"/>
    </source>
</evidence>
<dbReference type="EMBL" id="QWDE01000001">
    <property type="protein sequence ID" value="RFZ85180.1"/>
    <property type="molecule type" value="Genomic_DNA"/>
</dbReference>
<gene>
    <name evidence="2" type="ORF">DYU05_06150</name>
</gene>
<organism evidence="2 3">
    <name type="scientific">Mucilaginibacter terrenus</name>
    <dbReference type="NCBI Taxonomy" id="2482727"/>
    <lineage>
        <taxon>Bacteria</taxon>
        <taxon>Pseudomonadati</taxon>
        <taxon>Bacteroidota</taxon>
        <taxon>Sphingobacteriia</taxon>
        <taxon>Sphingobacteriales</taxon>
        <taxon>Sphingobacteriaceae</taxon>
        <taxon>Mucilaginibacter</taxon>
    </lineage>
</organism>
<comment type="caution">
    <text evidence="2">The sequence shown here is derived from an EMBL/GenBank/DDBJ whole genome shotgun (WGS) entry which is preliminary data.</text>
</comment>
<keyword evidence="3" id="KW-1185">Reference proteome</keyword>
<reference evidence="2 3" key="1">
    <citation type="submission" date="2018-08" db="EMBL/GenBank/DDBJ databases">
        <title>Mucilaginibacter terrae sp. nov., isolated from manganese diggings.</title>
        <authorList>
            <person name="Huang Y."/>
            <person name="Zhou Z."/>
        </authorList>
    </citation>
    <scope>NUCLEOTIDE SEQUENCE [LARGE SCALE GENOMIC DNA]</scope>
    <source>
        <strain evidence="2 3">ZH6</strain>
    </source>
</reference>
<dbReference type="Proteomes" id="UP000260823">
    <property type="component" value="Unassembled WGS sequence"/>
</dbReference>
<feature type="transmembrane region" description="Helical" evidence="1">
    <location>
        <begin position="15"/>
        <end position="38"/>
    </location>
</feature>
<keyword evidence="1" id="KW-0812">Transmembrane</keyword>
<name>A0A3E2NWE6_9SPHI</name>
<accession>A0A3E2NWE6</accession>
<protein>
    <submittedName>
        <fullName evidence="2">Uncharacterized protein</fullName>
    </submittedName>
</protein>
<sequence length="62" mass="7397">MFILLYQQFIKVNSWAHSLIVLLLILLMLIIIIVQLNISNETGSRRSFIELLKWIMNLIKRK</sequence>
<proteinExistence type="predicted"/>
<keyword evidence="1" id="KW-0472">Membrane</keyword>
<evidence type="ECO:0000256" key="1">
    <source>
        <dbReference type="SAM" id="Phobius"/>
    </source>
</evidence>
<keyword evidence="1" id="KW-1133">Transmembrane helix</keyword>